<dbReference type="AlphaFoldDB" id="A0A841LVZ4"/>
<dbReference type="RefSeq" id="WP_184221221.1">
    <property type="nucleotide sequence ID" value="NZ_JACIIU010000003.1"/>
</dbReference>
<sequence>MSPVSLGRHKANCAGIVSGPTITKTASRATVALATLPSREELGDAYGDLRQRIDDIVKQAQAAGSLAVAIQGMNALRQSLDSLARIAGHDRPVTSQVTVDVSVNINAAVEAVIAAIGPEPSHQQIIQLERLVDDE</sequence>
<keyword evidence="2" id="KW-1185">Reference proteome</keyword>
<organism evidence="1 2">
    <name type="scientific">Paenochrobactrum gallinarii</name>
    <dbReference type="NCBI Taxonomy" id="643673"/>
    <lineage>
        <taxon>Bacteria</taxon>
        <taxon>Pseudomonadati</taxon>
        <taxon>Pseudomonadota</taxon>
        <taxon>Alphaproteobacteria</taxon>
        <taxon>Hyphomicrobiales</taxon>
        <taxon>Brucellaceae</taxon>
        <taxon>Paenochrobactrum</taxon>
    </lineage>
</organism>
<accession>A0A841LVZ4</accession>
<evidence type="ECO:0000313" key="1">
    <source>
        <dbReference type="EMBL" id="MBB6260657.1"/>
    </source>
</evidence>
<comment type="caution">
    <text evidence="1">The sequence shown here is derived from an EMBL/GenBank/DDBJ whole genome shotgun (WGS) entry which is preliminary data.</text>
</comment>
<proteinExistence type="predicted"/>
<protein>
    <submittedName>
        <fullName evidence="1">Uncharacterized protein</fullName>
    </submittedName>
</protein>
<gene>
    <name evidence="1" type="ORF">FHS77_001191</name>
</gene>
<name>A0A841LVZ4_9HYPH</name>
<evidence type="ECO:0000313" key="2">
    <source>
        <dbReference type="Proteomes" id="UP000555393"/>
    </source>
</evidence>
<dbReference type="EMBL" id="JACIIU010000003">
    <property type="protein sequence ID" value="MBB6260657.1"/>
    <property type="molecule type" value="Genomic_DNA"/>
</dbReference>
<reference evidence="1 2" key="1">
    <citation type="submission" date="2020-08" db="EMBL/GenBank/DDBJ databases">
        <title>Genomic Encyclopedia of Type Strains, Phase IV (KMG-IV): sequencing the most valuable type-strain genomes for metagenomic binning, comparative biology and taxonomic classification.</title>
        <authorList>
            <person name="Goeker M."/>
        </authorList>
    </citation>
    <scope>NUCLEOTIDE SEQUENCE [LARGE SCALE GENOMIC DNA]</scope>
    <source>
        <strain evidence="1 2">DSM 22336</strain>
    </source>
</reference>
<dbReference type="Proteomes" id="UP000555393">
    <property type="component" value="Unassembled WGS sequence"/>
</dbReference>